<organism evidence="1 2">
    <name type="scientific">Oceanotoga teriensis</name>
    <dbReference type="NCBI Taxonomy" id="515440"/>
    <lineage>
        <taxon>Bacteria</taxon>
        <taxon>Thermotogati</taxon>
        <taxon>Thermotogota</taxon>
        <taxon>Thermotogae</taxon>
        <taxon>Petrotogales</taxon>
        <taxon>Petrotogaceae</taxon>
        <taxon>Oceanotoga</taxon>
    </lineage>
</organism>
<reference evidence="1 2" key="1">
    <citation type="submission" date="2018-05" db="EMBL/GenBank/DDBJ databases">
        <title>Genomic Encyclopedia of Type Strains, Phase IV (KMG-IV): sequencing the most valuable type-strain genomes for metagenomic binning, comparative biology and taxonomic classification.</title>
        <authorList>
            <person name="Goeker M."/>
        </authorList>
    </citation>
    <scope>NUCLEOTIDE SEQUENCE [LARGE SCALE GENOMIC DNA]</scope>
    <source>
        <strain evidence="1 2">DSM 24906</strain>
    </source>
</reference>
<dbReference type="AlphaFoldDB" id="A0AA45HIP9"/>
<proteinExistence type="predicted"/>
<gene>
    <name evidence="1" type="ORF">C7380_10968</name>
</gene>
<comment type="caution">
    <text evidence="1">The sequence shown here is derived from an EMBL/GenBank/DDBJ whole genome shotgun (WGS) entry which is preliminary data.</text>
</comment>
<protein>
    <submittedName>
        <fullName evidence="1">tRNA 2-thiouridine synthesizing protein B</fullName>
    </submittedName>
</protein>
<dbReference type="RefSeq" id="WP_109604908.1">
    <property type="nucleotide sequence ID" value="NZ_JAMHJO010000009.1"/>
</dbReference>
<dbReference type="GO" id="GO:1990228">
    <property type="term" value="C:sulfurtransferase complex"/>
    <property type="evidence" value="ECO:0007669"/>
    <property type="project" value="TreeGrafter"/>
</dbReference>
<accession>A0AA45HIP9</accession>
<dbReference type="GO" id="GO:0002143">
    <property type="term" value="P:tRNA wobble position uridine thiolation"/>
    <property type="evidence" value="ECO:0007669"/>
    <property type="project" value="InterPro"/>
</dbReference>
<evidence type="ECO:0000313" key="2">
    <source>
        <dbReference type="Proteomes" id="UP000245921"/>
    </source>
</evidence>
<dbReference type="Pfam" id="PF04077">
    <property type="entry name" value="DsrH"/>
    <property type="match status" value="1"/>
</dbReference>
<dbReference type="PANTHER" id="PTHR37526">
    <property type="entry name" value="PROTEIN TUSB"/>
    <property type="match status" value="1"/>
</dbReference>
<keyword evidence="2" id="KW-1185">Reference proteome</keyword>
<dbReference type="InterPro" id="IPR007215">
    <property type="entry name" value="Sulphur_relay_TusB/DsrH"/>
</dbReference>
<dbReference type="InterPro" id="IPR027396">
    <property type="entry name" value="DsrEFH-like"/>
</dbReference>
<dbReference type="PANTHER" id="PTHR37526:SF1">
    <property type="entry name" value="PROTEIN TUSB"/>
    <property type="match status" value="1"/>
</dbReference>
<dbReference type="Proteomes" id="UP000245921">
    <property type="component" value="Unassembled WGS sequence"/>
</dbReference>
<sequence>MALVLVKHGLDNPAAKILISNTKSDDSVVFIQNGAFWARDEKVNEIKGKKYVLKDDFLSRGYDESTSKVDLIDYSEFVDILEKEEKTIG</sequence>
<dbReference type="EMBL" id="QGGI01000009">
    <property type="protein sequence ID" value="PWJ92185.1"/>
    <property type="molecule type" value="Genomic_DNA"/>
</dbReference>
<dbReference type="SUPFAM" id="SSF75169">
    <property type="entry name" value="DsrEFH-like"/>
    <property type="match status" value="1"/>
</dbReference>
<dbReference type="Gene3D" id="3.40.1260.10">
    <property type="entry name" value="DsrEFH-like"/>
    <property type="match status" value="1"/>
</dbReference>
<name>A0AA45HIP9_9BACT</name>
<dbReference type="NCBIfam" id="TIGR03011">
    <property type="entry name" value="sulf_tusB_dsrH"/>
    <property type="match status" value="1"/>
</dbReference>
<evidence type="ECO:0000313" key="1">
    <source>
        <dbReference type="EMBL" id="PWJ92185.1"/>
    </source>
</evidence>